<dbReference type="InterPro" id="IPR018702">
    <property type="entry name" value="DUF2207"/>
</dbReference>
<evidence type="ECO:0000259" key="3">
    <source>
        <dbReference type="Pfam" id="PF09972"/>
    </source>
</evidence>
<protein>
    <submittedName>
        <fullName evidence="4">Predicted membrane protein (DUF2207)</fullName>
    </submittedName>
</protein>
<accession>A0A375I7P8</accession>
<feature type="transmembrane region" description="Helical" evidence="2">
    <location>
        <begin position="440"/>
        <end position="461"/>
    </location>
</feature>
<evidence type="ECO:0000313" key="5">
    <source>
        <dbReference type="Proteomes" id="UP000265962"/>
    </source>
</evidence>
<dbReference type="Pfam" id="PF09972">
    <property type="entry name" value="DUF2207"/>
    <property type="match status" value="1"/>
</dbReference>
<dbReference type="Proteomes" id="UP000265962">
    <property type="component" value="Unassembled WGS sequence"/>
</dbReference>
<dbReference type="OrthoDB" id="3719237at2"/>
<feature type="region of interest" description="Disordered" evidence="1">
    <location>
        <begin position="637"/>
        <end position="656"/>
    </location>
</feature>
<sequence length="656" mass="69517">MWRQLNRWIIHPVAWVIVMLAVFAFVSFKSAPPSQSDAGFTVTSFDGDYSVSEQDGKLRLEVVETITVQFLQWGLHGIERTLPTVYGDSDLGLTDVSVTDENGNPVRTTTRSHGQAGSSDVQDGTVSVRIGDASQTVRGGKTYVLHYAYTNAMVGTRDGQELYFDVNGTGWVAGIGAITATVHLDPALTDSLTGAQSCYRGAAGSTRQCAISRTGDGFRVSETDFAAGQNVTIAIGFRPGTVATTIQAPGTPPGLLLWAPPAIALLALVIALGVRHSHRHPRLLRREPVPVNFVPPAKLSPLVAADFLGYPANGMAAWLTQLVWEGRARILQDEPAGDDASAPPLRVVLGAEDEFSGREWDALAPFSGGPGGVRLDEARSPEALERSAKARTTMFSIAGLRLDSSLPSVLLYGGVIGLYAVGLLAFVAGEFTNADDTKGLVRFLLVGVISCLGVIAASYYAPTHGRMTDRGKKVLIELEGLREFITMAEADRIRVLSGVDASSRTDEPAGAGGVHQVEITESLLPWAIVFGCEDSWRRAIGELRASIPQVQLPDIELPTVEIGREMSHHYRRYQRRYDTDSNSFFATRSPFGQGSVSTGISNLLDGWSSAHSRDGDGGGSGWGGGFFTGGGSSFSGGSHGGGHSGGGIGGGGGRAW</sequence>
<gene>
    <name evidence="4" type="ORF">PROPJV5_2258</name>
</gene>
<evidence type="ECO:0000256" key="2">
    <source>
        <dbReference type="SAM" id="Phobius"/>
    </source>
</evidence>
<keyword evidence="2" id="KW-0472">Membrane</keyword>
<evidence type="ECO:0000313" key="4">
    <source>
        <dbReference type="EMBL" id="SPF69303.1"/>
    </source>
</evidence>
<organism evidence="4 5">
    <name type="scientific">Propionibacterium ruminifibrarum</name>
    <dbReference type="NCBI Taxonomy" id="1962131"/>
    <lineage>
        <taxon>Bacteria</taxon>
        <taxon>Bacillati</taxon>
        <taxon>Actinomycetota</taxon>
        <taxon>Actinomycetes</taxon>
        <taxon>Propionibacteriales</taxon>
        <taxon>Propionibacteriaceae</taxon>
        <taxon>Propionibacterium</taxon>
    </lineage>
</organism>
<dbReference type="EMBL" id="OMOH01000011">
    <property type="protein sequence ID" value="SPF69303.1"/>
    <property type="molecule type" value="Genomic_DNA"/>
</dbReference>
<dbReference type="AlphaFoldDB" id="A0A375I7P8"/>
<feature type="region of interest" description="Disordered" evidence="1">
    <location>
        <begin position="97"/>
        <end position="124"/>
    </location>
</feature>
<keyword evidence="5" id="KW-1185">Reference proteome</keyword>
<feature type="transmembrane region" description="Helical" evidence="2">
    <location>
        <begin position="255"/>
        <end position="274"/>
    </location>
</feature>
<proteinExistence type="predicted"/>
<keyword evidence="2" id="KW-1133">Transmembrane helix</keyword>
<dbReference type="RefSeq" id="WP_119716402.1">
    <property type="nucleotide sequence ID" value="NZ_OMOH01000011.1"/>
</dbReference>
<feature type="transmembrane region" description="Helical" evidence="2">
    <location>
        <begin position="409"/>
        <end position="428"/>
    </location>
</feature>
<reference evidence="5" key="1">
    <citation type="submission" date="2018-02" db="EMBL/GenBank/DDBJ databases">
        <authorList>
            <person name="Hornung B."/>
        </authorList>
    </citation>
    <scope>NUCLEOTIDE SEQUENCE [LARGE SCALE GENOMIC DNA]</scope>
</reference>
<feature type="transmembrane region" description="Helical" evidence="2">
    <location>
        <begin position="9"/>
        <end position="28"/>
    </location>
</feature>
<name>A0A375I7P8_9ACTN</name>
<evidence type="ECO:0000256" key="1">
    <source>
        <dbReference type="SAM" id="MobiDB-lite"/>
    </source>
</evidence>
<feature type="domain" description="DUF2207" evidence="3">
    <location>
        <begin position="42"/>
        <end position="237"/>
    </location>
</feature>
<keyword evidence="2" id="KW-0812">Transmembrane</keyword>